<proteinExistence type="predicted"/>
<keyword evidence="2" id="KW-1185">Reference proteome</keyword>
<protein>
    <submittedName>
        <fullName evidence="1">Uncharacterized protein</fullName>
    </submittedName>
</protein>
<reference evidence="1 2" key="1">
    <citation type="submission" date="2016-09" db="EMBL/GenBank/DDBJ databases">
        <title>Photobacterium proteolyticum sp. nov. a protease producing bacterium isolated from ocean sediments of Laizhou Bay.</title>
        <authorList>
            <person name="Li Y."/>
        </authorList>
    </citation>
    <scope>NUCLEOTIDE SEQUENCE [LARGE SCALE GENOMIC DNA]</scope>
    <source>
        <strain evidence="1 2">13-12</strain>
    </source>
</reference>
<evidence type="ECO:0000313" key="2">
    <source>
        <dbReference type="Proteomes" id="UP000186905"/>
    </source>
</evidence>
<gene>
    <name evidence="1" type="ORF">BIT28_12765</name>
</gene>
<accession>A0A1Q9GK00</accession>
<name>A0A1Q9GK00_9GAMM</name>
<sequence>MYTRERNPNDARSKLVCPTDKALSLKPQLLKIIANWNDTLTQGITEEEIELVKRINPPYPYIRRYLREATTKRE</sequence>
<organism evidence="1 2">
    <name type="scientific">Photobacterium proteolyticum</name>
    <dbReference type="NCBI Taxonomy" id="1903952"/>
    <lineage>
        <taxon>Bacteria</taxon>
        <taxon>Pseudomonadati</taxon>
        <taxon>Pseudomonadota</taxon>
        <taxon>Gammaproteobacteria</taxon>
        <taxon>Vibrionales</taxon>
        <taxon>Vibrionaceae</taxon>
        <taxon>Photobacterium</taxon>
    </lineage>
</organism>
<dbReference type="InterPro" id="IPR036390">
    <property type="entry name" value="WH_DNA-bd_sf"/>
</dbReference>
<dbReference type="AlphaFoldDB" id="A0A1Q9GK00"/>
<comment type="caution">
    <text evidence="1">The sequence shown here is derived from an EMBL/GenBank/DDBJ whole genome shotgun (WGS) entry which is preliminary data.</text>
</comment>
<dbReference type="Gene3D" id="1.10.10.10">
    <property type="entry name" value="Winged helix-like DNA-binding domain superfamily/Winged helix DNA-binding domain"/>
    <property type="match status" value="1"/>
</dbReference>
<evidence type="ECO:0000313" key="1">
    <source>
        <dbReference type="EMBL" id="OLQ74831.1"/>
    </source>
</evidence>
<dbReference type="InterPro" id="IPR036388">
    <property type="entry name" value="WH-like_DNA-bd_sf"/>
</dbReference>
<dbReference type="Proteomes" id="UP000186905">
    <property type="component" value="Unassembled WGS sequence"/>
</dbReference>
<dbReference type="SUPFAM" id="SSF46785">
    <property type="entry name" value="Winged helix' DNA-binding domain"/>
    <property type="match status" value="1"/>
</dbReference>
<dbReference type="EMBL" id="MJIL01000079">
    <property type="protein sequence ID" value="OLQ74831.1"/>
    <property type="molecule type" value="Genomic_DNA"/>
</dbReference>